<dbReference type="RefSeq" id="WP_126412782.1">
    <property type="nucleotide sequence ID" value="NZ_LR134473.1"/>
</dbReference>
<organism evidence="1 2">
    <name type="scientific">Acidipropionibacterium jensenii</name>
    <dbReference type="NCBI Taxonomy" id="1749"/>
    <lineage>
        <taxon>Bacteria</taxon>
        <taxon>Bacillati</taxon>
        <taxon>Actinomycetota</taxon>
        <taxon>Actinomycetes</taxon>
        <taxon>Propionibacteriales</taxon>
        <taxon>Propionibacteriaceae</taxon>
        <taxon>Acidipropionibacterium</taxon>
    </lineage>
</organism>
<dbReference type="EMBL" id="LR134473">
    <property type="protein sequence ID" value="VEI04128.1"/>
    <property type="molecule type" value="Genomic_DNA"/>
</dbReference>
<sequence length="87" mass="9705">MTNIAVPSIRTWSDDKSVGDVHRCYFCKPELYPPMPRGCTLCSCCGVFIVTGVTDDPLNEAMELCPTCEDWLNKEDEKEVRSDVGEG</sequence>
<gene>
    <name evidence="1" type="ORF">NCTC13652_02352</name>
</gene>
<evidence type="ECO:0000313" key="2">
    <source>
        <dbReference type="Proteomes" id="UP000277858"/>
    </source>
</evidence>
<keyword evidence="2" id="KW-1185">Reference proteome</keyword>
<dbReference type="Proteomes" id="UP000277858">
    <property type="component" value="Chromosome"/>
</dbReference>
<dbReference type="STRING" id="1122997.GCA_000425285_01161"/>
<proteinExistence type="predicted"/>
<protein>
    <submittedName>
        <fullName evidence="1">Uncharacterized protein</fullName>
    </submittedName>
</protein>
<evidence type="ECO:0000313" key="1">
    <source>
        <dbReference type="EMBL" id="VEI04128.1"/>
    </source>
</evidence>
<dbReference type="AlphaFoldDB" id="A0A3S4USD8"/>
<name>A0A3S4USD8_9ACTN</name>
<reference evidence="1 2" key="1">
    <citation type="submission" date="2018-12" db="EMBL/GenBank/DDBJ databases">
        <authorList>
            <consortium name="Pathogen Informatics"/>
        </authorList>
    </citation>
    <scope>NUCLEOTIDE SEQUENCE [LARGE SCALE GENOMIC DNA]</scope>
    <source>
        <strain evidence="1 2">NCTC13652</strain>
    </source>
</reference>
<accession>A0A3S4USD8</accession>